<reference evidence="2 3" key="1">
    <citation type="submission" date="2019-09" db="EMBL/GenBank/DDBJ databases">
        <title>Draft genome of the ectomycorrhizal ascomycete Sphaerosporella brunnea.</title>
        <authorList>
            <consortium name="DOE Joint Genome Institute"/>
            <person name="Benucci G.M."/>
            <person name="Marozzi G."/>
            <person name="Antonielli L."/>
            <person name="Sanchez S."/>
            <person name="Marco P."/>
            <person name="Wang X."/>
            <person name="Falini L.B."/>
            <person name="Barry K."/>
            <person name="Haridas S."/>
            <person name="Lipzen A."/>
            <person name="Labutti K."/>
            <person name="Grigoriev I.V."/>
            <person name="Murat C."/>
            <person name="Martin F."/>
            <person name="Albertini E."/>
            <person name="Donnini D."/>
            <person name="Bonito G."/>
        </authorList>
    </citation>
    <scope>NUCLEOTIDE SEQUENCE [LARGE SCALE GENOMIC DNA]</scope>
    <source>
        <strain evidence="2 3">Sb_GMNB300</strain>
    </source>
</reference>
<name>A0A5J5F5G3_9PEZI</name>
<keyword evidence="1" id="KW-0732">Signal</keyword>
<evidence type="ECO:0000313" key="2">
    <source>
        <dbReference type="EMBL" id="KAA8911655.1"/>
    </source>
</evidence>
<keyword evidence="3" id="KW-1185">Reference proteome</keyword>
<proteinExistence type="predicted"/>
<evidence type="ECO:0000313" key="3">
    <source>
        <dbReference type="Proteomes" id="UP000326924"/>
    </source>
</evidence>
<feature type="chain" id="PRO_5023811194" description="Secreted protein" evidence="1">
    <location>
        <begin position="21"/>
        <end position="112"/>
    </location>
</feature>
<comment type="caution">
    <text evidence="2">The sequence shown here is derived from an EMBL/GenBank/DDBJ whole genome shotgun (WGS) entry which is preliminary data.</text>
</comment>
<feature type="signal peptide" evidence="1">
    <location>
        <begin position="1"/>
        <end position="20"/>
    </location>
</feature>
<dbReference type="AlphaFoldDB" id="A0A5J5F5G3"/>
<evidence type="ECO:0008006" key="4">
    <source>
        <dbReference type="Google" id="ProtNLM"/>
    </source>
</evidence>
<dbReference type="InParanoid" id="A0A5J5F5G3"/>
<evidence type="ECO:0000256" key="1">
    <source>
        <dbReference type="SAM" id="SignalP"/>
    </source>
</evidence>
<sequence>MMRMMMVMMVVMSQNTGHAGANVALVRPKCGFWLSKRSTSMLVALVNSLLLQQKSWIRKDAGFSRPGYVTGSVLLEIHIHTYAARYIFISKLAEMLAGLSPIIEVVVTFSRH</sequence>
<dbReference type="Proteomes" id="UP000326924">
    <property type="component" value="Unassembled WGS sequence"/>
</dbReference>
<organism evidence="2 3">
    <name type="scientific">Sphaerosporella brunnea</name>
    <dbReference type="NCBI Taxonomy" id="1250544"/>
    <lineage>
        <taxon>Eukaryota</taxon>
        <taxon>Fungi</taxon>
        <taxon>Dikarya</taxon>
        <taxon>Ascomycota</taxon>
        <taxon>Pezizomycotina</taxon>
        <taxon>Pezizomycetes</taxon>
        <taxon>Pezizales</taxon>
        <taxon>Pyronemataceae</taxon>
        <taxon>Sphaerosporella</taxon>
    </lineage>
</organism>
<dbReference type="EMBL" id="VXIS01000033">
    <property type="protein sequence ID" value="KAA8911655.1"/>
    <property type="molecule type" value="Genomic_DNA"/>
</dbReference>
<accession>A0A5J5F5G3</accession>
<gene>
    <name evidence="2" type="ORF">FN846DRAFT_404571</name>
</gene>
<protein>
    <recommendedName>
        <fullName evidence="4">Secreted protein</fullName>
    </recommendedName>
</protein>